<dbReference type="Gene3D" id="3.20.20.70">
    <property type="entry name" value="Aldolase class I"/>
    <property type="match status" value="1"/>
</dbReference>
<evidence type="ECO:0000313" key="11">
    <source>
        <dbReference type="EMBL" id="OGF20112.1"/>
    </source>
</evidence>
<dbReference type="PROSITE" id="PS00167">
    <property type="entry name" value="TRP_SYNTHASE_ALPHA"/>
    <property type="match status" value="1"/>
</dbReference>
<name>A0A1F5S0L2_9BACT</name>
<accession>A0A1F5S0L2</accession>
<dbReference type="InterPro" id="IPR002028">
    <property type="entry name" value="Trp_synthase_suA"/>
</dbReference>
<keyword evidence="4 8" id="KW-0822">Tryptophan biosynthesis</keyword>
<comment type="function">
    <text evidence="8">The alpha subunit is responsible for the aldol cleavage of indoleglycerol phosphate to indole and glyceraldehyde 3-phosphate.</text>
</comment>
<keyword evidence="5 8" id="KW-0057">Aromatic amino acid biosynthesis</keyword>
<proteinExistence type="inferred from homology"/>
<dbReference type="CDD" id="cd04724">
    <property type="entry name" value="Tryptophan_synthase_alpha"/>
    <property type="match status" value="1"/>
</dbReference>
<evidence type="ECO:0000256" key="5">
    <source>
        <dbReference type="ARBA" id="ARBA00023141"/>
    </source>
</evidence>
<comment type="caution">
    <text evidence="11">The sequence shown here is derived from an EMBL/GenBank/DDBJ whole genome shotgun (WGS) entry which is preliminary data.</text>
</comment>
<dbReference type="InterPro" id="IPR018204">
    <property type="entry name" value="Trp_synthase_alpha_AS"/>
</dbReference>
<dbReference type="PANTHER" id="PTHR43406">
    <property type="entry name" value="TRYPTOPHAN SYNTHASE, ALPHA CHAIN"/>
    <property type="match status" value="1"/>
</dbReference>
<feature type="transmembrane region" description="Helical" evidence="10">
    <location>
        <begin position="83"/>
        <end position="106"/>
    </location>
</feature>
<comment type="subunit">
    <text evidence="2 8">Tetramer of two alpha and two beta chains.</text>
</comment>
<comment type="similarity">
    <text evidence="8 9">Belongs to the TrpA family.</text>
</comment>
<dbReference type="AlphaFoldDB" id="A0A1F5S0L2"/>
<dbReference type="InterPro" id="IPR011060">
    <property type="entry name" value="RibuloseP-bd_barrel"/>
</dbReference>
<comment type="pathway">
    <text evidence="1 8">Amino-acid biosynthesis; L-tryptophan biosynthesis; L-tryptophan from chorismate: step 5/5.</text>
</comment>
<evidence type="ECO:0000256" key="7">
    <source>
        <dbReference type="ARBA" id="ARBA00049047"/>
    </source>
</evidence>
<feature type="active site" description="Proton acceptor" evidence="8">
    <location>
        <position position="60"/>
    </location>
</feature>
<evidence type="ECO:0000256" key="9">
    <source>
        <dbReference type="RuleBase" id="RU003662"/>
    </source>
</evidence>
<dbReference type="UniPathway" id="UPA00035">
    <property type="reaction ID" value="UER00044"/>
</dbReference>
<dbReference type="Proteomes" id="UP000177878">
    <property type="component" value="Unassembled WGS sequence"/>
</dbReference>
<evidence type="ECO:0000256" key="4">
    <source>
        <dbReference type="ARBA" id="ARBA00022822"/>
    </source>
</evidence>
<dbReference type="PANTHER" id="PTHR43406:SF1">
    <property type="entry name" value="TRYPTOPHAN SYNTHASE ALPHA CHAIN, CHLOROPLASTIC"/>
    <property type="match status" value="1"/>
</dbReference>
<evidence type="ECO:0000256" key="3">
    <source>
        <dbReference type="ARBA" id="ARBA00022605"/>
    </source>
</evidence>
<evidence type="ECO:0000256" key="1">
    <source>
        <dbReference type="ARBA" id="ARBA00004733"/>
    </source>
</evidence>
<dbReference type="InterPro" id="IPR013785">
    <property type="entry name" value="Aldolase_TIM"/>
</dbReference>
<evidence type="ECO:0000256" key="6">
    <source>
        <dbReference type="ARBA" id="ARBA00023239"/>
    </source>
</evidence>
<dbReference type="EMBL" id="MFFV01000009">
    <property type="protein sequence ID" value="OGF20112.1"/>
    <property type="molecule type" value="Genomic_DNA"/>
</dbReference>
<feature type="active site" description="Proton acceptor" evidence="8">
    <location>
        <position position="49"/>
    </location>
</feature>
<comment type="catalytic activity">
    <reaction evidence="7 8">
        <text>(1S,2R)-1-C-(indol-3-yl)glycerol 3-phosphate + L-serine = D-glyceraldehyde 3-phosphate + L-tryptophan + H2O</text>
        <dbReference type="Rhea" id="RHEA:10532"/>
        <dbReference type="ChEBI" id="CHEBI:15377"/>
        <dbReference type="ChEBI" id="CHEBI:33384"/>
        <dbReference type="ChEBI" id="CHEBI:57912"/>
        <dbReference type="ChEBI" id="CHEBI:58866"/>
        <dbReference type="ChEBI" id="CHEBI:59776"/>
        <dbReference type="EC" id="4.2.1.20"/>
    </reaction>
</comment>
<organism evidence="11 12">
    <name type="scientific">Candidatus Falkowbacteria bacterium RIFCSPLOWO2_02_FULL_45_15</name>
    <dbReference type="NCBI Taxonomy" id="1797988"/>
    <lineage>
        <taxon>Bacteria</taxon>
        <taxon>Candidatus Falkowiibacteriota</taxon>
    </lineage>
</organism>
<keyword evidence="6 8" id="KW-0456">Lyase</keyword>
<dbReference type="HAMAP" id="MF_00131">
    <property type="entry name" value="Trp_synth_alpha"/>
    <property type="match status" value="1"/>
</dbReference>
<reference evidence="11 12" key="1">
    <citation type="journal article" date="2016" name="Nat. Commun.">
        <title>Thousands of microbial genomes shed light on interconnected biogeochemical processes in an aquifer system.</title>
        <authorList>
            <person name="Anantharaman K."/>
            <person name="Brown C.T."/>
            <person name="Hug L.A."/>
            <person name="Sharon I."/>
            <person name="Castelle C.J."/>
            <person name="Probst A.J."/>
            <person name="Thomas B.C."/>
            <person name="Singh A."/>
            <person name="Wilkins M.J."/>
            <person name="Karaoz U."/>
            <person name="Brodie E.L."/>
            <person name="Williams K.H."/>
            <person name="Hubbard S.S."/>
            <person name="Banfield J.F."/>
        </authorList>
    </citation>
    <scope>NUCLEOTIDE SEQUENCE [LARGE SCALE GENOMIC DNA]</scope>
</reference>
<sequence length="265" mass="29104">MNTIDAQVKKIKSGKRIGLMTHIVVGYPDLKVSRQLIATMVEAGVDFIELQIPFSDPLADGPTLMRANQTALKHKIRVKDAMLLMAECSATAGIPLLFMTYFNIVFNYGVEAFCRDAAQAGCSGLIVPDMPLDEEYNDKLTYFAQHHNMPVIRTLAPVTSPRRLELNARAARGFLYLSGRQGVTGACGELDENIFSSIQRVKRYNGMPLAVGFGISRPTHIKQLKGYADIAVVGSEVLNIYHQAVPDGAISAVRCFVRELAEASR</sequence>
<evidence type="ECO:0000256" key="8">
    <source>
        <dbReference type="HAMAP-Rule" id="MF_00131"/>
    </source>
</evidence>
<gene>
    <name evidence="8" type="primary">trpA</name>
    <name evidence="11" type="ORF">A3I35_02145</name>
</gene>
<dbReference type="STRING" id="1797988.A3I35_02145"/>
<evidence type="ECO:0000313" key="12">
    <source>
        <dbReference type="Proteomes" id="UP000177878"/>
    </source>
</evidence>
<dbReference type="SUPFAM" id="SSF51366">
    <property type="entry name" value="Ribulose-phoshate binding barrel"/>
    <property type="match status" value="1"/>
</dbReference>
<evidence type="ECO:0000256" key="10">
    <source>
        <dbReference type="SAM" id="Phobius"/>
    </source>
</evidence>
<dbReference type="NCBIfam" id="TIGR00262">
    <property type="entry name" value="trpA"/>
    <property type="match status" value="1"/>
</dbReference>
<dbReference type="Pfam" id="PF00290">
    <property type="entry name" value="Trp_syntA"/>
    <property type="match status" value="1"/>
</dbReference>
<dbReference type="GO" id="GO:0004834">
    <property type="term" value="F:tryptophan synthase activity"/>
    <property type="evidence" value="ECO:0007669"/>
    <property type="project" value="UniProtKB-UniRule"/>
</dbReference>
<protein>
    <recommendedName>
        <fullName evidence="8">Tryptophan synthase alpha chain</fullName>
        <ecNumber evidence="8">4.2.1.20</ecNumber>
    </recommendedName>
</protein>
<keyword evidence="3 8" id="KW-0028">Amino-acid biosynthesis</keyword>
<keyword evidence="10" id="KW-0472">Membrane</keyword>
<dbReference type="EC" id="4.2.1.20" evidence="8"/>
<dbReference type="GO" id="GO:0005829">
    <property type="term" value="C:cytosol"/>
    <property type="evidence" value="ECO:0007669"/>
    <property type="project" value="TreeGrafter"/>
</dbReference>
<evidence type="ECO:0000256" key="2">
    <source>
        <dbReference type="ARBA" id="ARBA00011270"/>
    </source>
</evidence>
<keyword evidence="10" id="KW-1133">Transmembrane helix</keyword>
<keyword evidence="10" id="KW-0812">Transmembrane</keyword>